<sequence>MYSPKLALLVAASAIGGALAQINAATPSGTGYHVDSCIYECISQAASSAKCSSLSDLPCICSSSKFEDDSNSCLSKDCTKADAQWGQAWYKDSCAYVSSLSSLYSELSTFVDFATTVQVSNSAQESSLSKEASTFAAHISSEVAEVTASYASAYNALSSSASVLLTASGETATKTASAGSRSQVVTQGFIVACVTTVLGLALGSSSILMTI</sequence>
<keyword evidence="4" id="KW-1015">Disulfide bond</keyword>
<dbReference type="OrthoDB" id="4505683at2759"/>
<accession>S8F1Z8</accession>
<name>S8F1Z8_FOMSC</name>
<keyword evidence="2" id="KW-0964">Secreted</keyword>
<evidence type="ECO:0000259" key="6">
    <source>
        <dbReference type="PROSITE" id="PS52012"/>
    </source>
</evidence>
<feature type="domain" description="CFEM" evidence="6">
    <location>
        <begin position="8"/>
        <end position="122"/>
    </location>
</feature>
<evidence type="ECO:0000256" key="5">
    <source>
        <dbReference type="SAM" id="SignalP"/>
    </source>
</evidence>
<dbReference type="InterPro" id="IPR008427">
    <property type="entry name" value="Extracellular_membr_CFEM_dom"/>
</dbReference>
<evidence type="ECO:0000256" key="2">
    <source>
        <dbReference type="ARBA" id="ARBA00022525"/>
    </source>
</evidence>
<evidence type="ECO:0000256" key="1">
    <source>
        <dbReference type="ARBA" id="ARBA00004613"/>
    </source>
</evidence>
<dbReference type="PROSITE" id="PS52012">
    <property type="entry name" value="CFEM"/>
    <property type="match status" value="1"/>
</dbReference>
<dbReference type="InParanoid" id="S8F1Z8"/>
<proteinExistence type="predicted"/>
<evidence type="ECO:0000313" key="7">
    <source>
        <dbReference type="EMBL" id="EPS95785.1"/>
    </source>
</evidence>
<evidence type="ECO:0000256" key="4">
    <source>
        <dbReference type="ARBA" id="ARBA00023157"/>
    </source>
</evidence>
<evidence type="ECO:0000313" key="8">
    <source>
        <dbReference type="Proteomes" id="UP000015241"/>
    </source>
</evidence>
<dbReference type="EMBL" id="KE504200">
    <property type="protein sequence ID" value="EPS95785.1"/>
    <property type="molecule type" value="Genomic_DNA"/>
</dbReference>
<reference evidence="7 8" key="1">
    <citation type="journal article" date="2012" name="Science">
        <title>The Paleozoic origin of enzymatic lignin decomposition reconstructed from 31 fungal genomes.</title>
        <authorList>
            <person name="Floudas D."/>
            <person name="Binder M."/>
            <person name="Riley R."/>
            <person name="Barry K."/>
            <person name="Blanchette R.A."/>
            <person name="Henrissat B."/>
            <person name="Martinez A.T."/>
            <person name="Otillar R."/>
            <person name="Spatafora J.W."/>
            <person name="Yadav J.S."/>
            <person name="Aerts A."/>
            <person name="Benoit I."/>
            <person name="Boyd A."/>
            <person name="Carlson A."/>
            <person name="Copeland A."/>
            <person name="Coutinho P.M."/>
            <person name="de Vries R.P."/>
            <person name="Ferreira P."/>
            <person name="Findley K."/>
            <person name="Foster B."/>
            <person name="Gaskell J."/>
            <person name="Glotzer D."/>
            <person name="Gorecki P."/>
            <person name="Heitman J."/>
            <person name="Hesse C."/>
            <person name="Hori C."/>
            <person name="Igarashi K."/>
            <person name="Jurgens J.A."/>
            <person name="Kallen N."/>
            <person name="Kersten P."/>
            <person name="Kohler A."/>
            <person name="Kuees U."/>
            <person name="Kumar T.K.A."/>
            <person name="Kuo A."/>
            <person name="LaButti K."/>
            <person name="Larrondo L.F."/>
            <person name="Lindquist E."/>
            <person name="Ling A."/>
            <person name="Lombard V."/>
            <person name="Lucas S."/>
            <person name="Lundell T."/>
            <person name="Martin R."/>
            <person name="McLaughlin D.J."/>
            <person name="Morgenstern I."/>
            <person name="Morin E."/>
            <person name="Murat C."/>
            <person name="Nagy L.G."/>
            <person name="Nolan M."/>
            <person name="Ohm R.A."/>
            <person name="Patyshakuliyeva A."/>
            <person name="Rokas A."/>
            <person name="Ruiz-Duenas F.J."/>
            <person name="Sabat G."/>
            <person name="Salamov A."/>
            <person name="Samejima M."/>
            <person name="Schmutz J."/>
            <person name="Slot J.C."/>
            <person name="St John F."/>
            <person name="Stenlid J."/>
            <person name="Sun H."/>
            <person name="Sun S."/>
            <person name="Syed K."/>
            <person name="Tsang A."/>
            <person name="Wiebenga A."/>
            <person name="Young D."/>
            <person name="Pisabarro A."/>
            <person name="Eastwood D.C."/>
            <person name="Martin F."/>
            <person name="Cullen D."/>
            <person name="Grigoriev I.V."/>
            <person name="Hibbett D.S."/>
        </authorList>
    </citation>
    <scope>NUCLEOTIDE SEQUENCE</scope>
    <source>
        <strain evidence="8">FP-58527</strain>
    </source>
</reference>
<gene>
    <name evidence="7" type="ORF">FOMPIDRAFT_88462</name>
</gene>
<dbReference type="STRING" id="743788.S8F1Z8"/>
<comment type="subcellular location">
    <subcellularLocation>
        <location evidence="1">Secreted</location>
    </subcellularLocation>
</comment>
<protein>
    <recommendedName>
        <fullName evidence="6">CFEM domain-containing protein</fullName>
    </recommendedName>
</protein>
<evidence type="ECO:0000256" key="3">
    <source>
        <dbReference type="ARBA" id="ARBA00022729"/>
    </source>
</evidence>
<feature type="signal peptide" evidence="5">
    <location>
        <begin position="1"/>
        <end position="20"/>
    </location>
</feature>
<keyword evidence="3 5" id="KW-0732">Signal</keyword>
<feature type="chain" id="PRO_5004550704" description="CFEM domain-containing protein" evidence="5">
    <location>
        <begin position="21"/>
        <end position="211"/>
    </location>
</feature>
<organism evidence="7 8">
    <name type="scientific">Fomitopsis schrenkii</name>
    <name type="common">Brown rot fungus</name>
    <dbReference type="NCBI Taxonomy" id="2126942"/>
    <lineage>
        <taxon>Eukaryota</taxon>
        <taxon>Fungi</taxon>
        <taxon>Dikarya</taxon>
        <taxon>Basidiomycota</taxon>
        <taxon>Agaricomycotina</taxon>
        <taxon>Agaricomycetes</taxon>
        <taxon>Polyporales</taxon>
        <taxon>Fomitopsis</taxon>
    </lineage>
</organism>
<keyword evidence="8" id="KW-1185">Reference proteome</keyword>
<dbReference type="GO" id="GO:0005576">
    <property type="term" value="C:extracellular region"/>
    <property type="evidence" value="ECO:0007669"/>
    <property type="project" value="UniProtKB-SubCell"/>
</dbReference>
<dbReference type="HOGENOM" id="CLU_079937_0_1_1"/>
<dbReference type="Proteomes" id="UP000015241">
    <property type="component" value="Unassembled WGS sequence"/>
</dbReference>
<dbReference type="Pfam" id="PF05730">
    <property type="entry name" value="CFEM"/>
    <property type="match status" value="1"/>
</dbReference>
<dbReference type="AlphaFoldDB" id="S8F1Z8"/>